<proteinExistence type="predicted"/>
<gene>
    <name evidence="1" type="ORF">ACFPYJ_05455</name>
</gene>
<evidence type="ECO:0000313" key="2">
    <source>
        <dbReference type="Proteomes" id="UP001596047"/>
    </source>
</evidence>
<accession>A0ABW0VWM1</accession>
<protein>
    <submittedName>
        <fullName evidence="1">Uncharacterized protein</fullName>
    </submittedName>
</protein>
<name>A0ABW0VWM1_9BACL</name>
<comment type="caution">
    <text evidence="1">The sequence shown here is derived from an EMBL/GenBank/DDBJ whole genome shotgun (WGS) entry which is preliminary data.</text>
</comment>
<dbReference type="RefSeq" id="WP_379187041.1">
    <property type="nucleotide sequence ID" value="NZ_JBHSOW010000017.1"/>
</dbReference>
<sequence length="74" mass="8673">MSKTRHLLSDYRDIPDMLERMKEDLILSIRKNGKIINQINRFSEFLEIQLIVDMAKETHVAQATNFRGIVSLNL</sequence>
<evidence type="ECO:0000313" key="1">
    <source>
        <dbReference type="EMBL" id="MFC5648580.1"/>
    </source>
</evidence>
<organism evidence="1 2">
    <name type="scientific">Paenibacillus solisilvae</name>
    <dbReference type="NCBI Taxonomy" id="2486751"/>
    <lineage>
        <taxon>Bacteria</taxon>
        <taxon>Bacillati</taxon>
        <taxon>Bacillota</taxon>
        <taxon>Bacilli</taxon>
        <taxon>Bacillales</taxon>
        <taxon>Paenibacillaceae</taxon>
        <taxon>Paenibacillus</taxon>
    </lineage>
</organism>
<dbReference type="Proteomes" id="UP001596047">
    <property type="component" value="Unassembled WGS sequence"/>
</dbReference>
<reference evidence="2" key="1">
    <citation type="journal article" date="2019" name="Int. J. Syst. Evol. Microbiol.">
        <title>The Global Catalogue of Microorganisms (GCM) 10K type strain sequencing project: providing services to taxonomists for standard genome sequencing and annotation.</title>
        <authorList>
            <consortium name="The Broad Institute Genomics Platform"/>
            <consortium name="The Broad Institute Genome Sequencing Center for Infectious Disease"/>
            <person name="Wu L."/>
            <person name="Ma J."/>
        </authorList>
    </citation>
    <scope>NUCLEOTIDE SEQUENCE [LARGE SCALE GENOMIC DNA]</scope>
    <source>
        <strain evidence="2">CGMCC 1.3240</strain>
    </source>
</reference>
<keyword evidence="2" id="KW-1185">Reference proteome</keyword>
<dbReference type="EMBL" id="JBHSOW010000017">
    <property type="protein sequence ID" value="MFC5648580.1"/>
    <property type="molecule type" value="Genomic_DNA"/>
</dbReference>